<proteinExistence type="predicted"/>
<organism evidence="2 3">
    <name type="scientific">Nocardioides iriomotensis</name>
    <dbReference type="NCBI Taxonomy" id="715784"/>
    <lineage>
        <taxon>Bacteria</taxon>
        <taxon>Bacillati</taxon>
        <taxon>Actinomycetota</taxon>
        <taxon>Actinomycetes</taxon>
        <taxon>Propionibacteriales</taxon>
        <taxon>Nocardioidaceae</taxon>
        <taxon>Nocardioides</taxon>
    </lineage>
</organism>
<dbReference type="InterPro" id="IPR013154">
    <property type="entry name" value="ADH-like_N"/>
</dbReference>
<comment type="caution">
    <text evidence="2">The sequence shown here is derived from an EMBL/GenBank/DDBJ whole genome shotgun (WGS) entry which is preliminary data.</text>
</comment>
<dbReference type="OrthoDB" id="4330785at2"/>
<dbReference type="RefSeq" id="WP_129986267.1">
    <property type="nucleotide sequence ID" value="NZ_SDPU01000018.1"/>
</dbReference>
<dbReference type="SMART" id="SM00829">
    <property type="entry name" value="PKS_ER"/>
    <property type="match status" value="1"/>
</dbReference>
<dbReference type="AlphaFoldDB" id="A0A4V1Z268"/>
<dbReference type="InterPro" id="IPR011032">
    <property type="entry name" value="GroES-like_sf"/>
</dbReference>
<dbReference type="Pfam" id="PF00107">
    <property type="entry name" value="ADH_zinc_N"/>
    <property type="match status" value="1"/>
</dbReference>
<dbReference type="InterPro" id="IPR013149">
    <property type="entry name" value="ADH-like_C"/>
</dbReference>
<dbReference type="Gene3D" id="3.40.50.720">
    <property type="entry name" value="NAD(P)-binding Rossmann-like Domain"/>
    <property type="match status" value="1"/>
</dbReference>
<feature type="domain" description="Enoyl reductase (ER)" evidence="1">
    <location>
        <begin position="14"/>
        <end position="327"/>
    </location>
</feature>
<dbReference type="SUPFAM" id="SSF51735">
    <property type="entry name" value="NAD(P)-binding Rossmann-fold domains"/>
    <property type="match status" value="1"/>
</dbReference>
<dbReference type="PANTHER" id="PTHR43677">
    <property type="entry name" value="SHORT-CHAIN DEHYDROGENASE/REDUCTASE"/>
    <property type="match status" value="1"/>
</dbReference>
<reference evidence="2 3" key="1">
    <citation type="submission" date="2019-01" db="EMBL/GenBank/DDBJ databases">
        <title>Nocardioides guangzhouensis sp. nov., an actinobacterium isolated from soil.</title>
        <authorList>
            <person name="Fu Y."/>
            <person name="Cai Y."/>
            <person name="Lin Z."/>
            <person name="Chen P."/>
        </authorList>
    </citation>
    <scope>NUCLEOTIDE SEQUENCE [LARGE SCALE GENOMIC DNA]</scope>
    <source>
        <strain evidence="2 3">NBRC 105384</strain>
    </source>
</reference>
<dbReference type="SUPFAM" id="SSF50129">
    <property type="entry name" value="GroES-like"/>
    <property type="match status" value="1"/>
</dbReference>
<evidence type="ECO:0000313" key="3">
    <source>
        <dbReference type="Proteomes" id="UP000291189"/>
    </source>
</evidence>
<protein>
    <submittedName>
        <fullName evidence="2">Zinc-binding alcohol dehydrogenase family protein</fullName>
    </submittedName>
</protein>
<dbReference type="Gene3D" id="3.90.180.10">
    <property type="entry name" value="Medium-chain alcohol dehydrogenases, catalytic domain"/>
    <property type="match status" value="1"/>
</dbReference>
<dbReference type="InterPro" id="IPR051397">
    <property type="entry name" value="Zn-ADH-like_protein"/>
</dbReference>
<name>A0A4V1Z268_9ACTN</name>
<dbReference type="InterPro" id="IPR020843">
    <property type="entry name" value="ER"/>
</dbReference>
<dbReference type="Proteomes" id="UP000291189">
    <property type="component" value="Unassembled WGS sequence"/>
</dbReference>
<dbReference type="InterPro" id="IPR036291">
    <property type="entry name" value="NAD(P)-bd_dom_sf"/>
</dbReference>
<dbReference type="EMBL" id="SDPU01000018">
    <property type="protein sequence ID" value="RYU13356.1"/>
    <property type="molecule type" value="Genomic_DNA"/>
</dbReference>
<keyword evidence="3" id="KW-1185">Reference proteome</keyword>
<evidence type="ECO:0000259" key="1">
    <source>
        <dbReference type="SMART" id="SM00829"/>
    </source>
</evidence>
<gene>
    <name evidence="2" type="ORF">ETU37_05820</name>
</gene>
<evidence type="ECO:0000313" key="2">
    <source>
        <dbReference type="EMBL" id="RYU13356.1"/>
    </source>
</evidence>
<accession>A0A4V1Z268</accession>
<dbReference type="PANTHER" id="PTHR43677:SF4">
    <property type="entry name" value="QUINONE OXIDOREDUCTASE-LIKE PROTEIN 2"/>
    <property type="match status" value="1"/>
</dbReference>
<dbReference type="GO" id="GO:0016491">
    <property type="term" value="F:oxidoreductase activity"/>
    <property type="evidence" value="ECO:0007669"/>
    <property type="project" value="InterPro"/>
</dbReference>
<dbReference type="Pfam" id="PF08240">
    <property type="entry name" value="ADH_N"/>
    <property type="match status" value="1"/>
</dbReference>
<sequence length="331" mass="33256">MTGPVRAAVLRAHGDAPAVEERADPVGTGDAVVRVTAVPLTPLDLLCAGGTSYFGPPALPYVPGVQGVGEVVAHPTLKPGSRVWFPTDAGMQPGDGALATTVHRPAADLVDLGDHDVPAEHVAAIGLSGVAAWLALAARAELQEGEQVLVLGAGGVVGQVGVQAARLLGARRVLAAARSAGARARARQAGADAVVALEDGDSVADVVARVREVADGPVDVVLDPLAGVPGSAGVRLLGEHGRLVNLGSSAAPGLEVVSADLRSRTAAVLGYTNNAVSVGQKAETLRTLLGHAAAGRLHVDHEVVPLDDVAAAWGRQAAGQAPVRIVVELRG</sequence>